<sequence length="529" mass="60862">MSEQIKTIQQALWNSANVLRSKMDANEYKNYTLGIIFYKFLSDQLLEKTCDLIGEDFVDLNQAQKIYEETYYDEEVGQDLLSELKYTYSYTIHPGFTFTKFMEKINDNNFMLEELAQGFRDIERSHPDFENLFEDVDLMSRRLGPTPQKRNQTITAVMKELAGLNFAKNADLLGDAYEFLLGQFASESGKKAGEFYTPQPVSELMTRIAIQGKEDKLGLTAYDPTMGSGSLLLNTKKYADENVENSIRYFGQEINTSTYNLAKMNMMLHGVPTDHQKLRNGDTLDSDWPTDEPTNFDVVLMNPPYSQKWSADKGFLDDPRFAAYGVLPPKSRADFAFLLHGFYHLRTDGTMCIVLPHGVLFRGASEGKLRQAMLENGYIDTVIGLPENLFYNTSIPTTIIVLKKNRTSRDVFFIDASKEFEKVKTQNILTEEHIDKIIETYNQREDVDKYAHKASYEEIQENDYNLNIPRYVDTFEEPEPIDIVQVSKDMQEINQELEQTTAEFLEMVDDLQVTDETAELIQAIKDVFK</sequence>
<evidence type="ECO:0000313" key="11">
    <source>
        <dbReference type="EMBL" id="KAA9300228.1"/>
    </source>
</evidence>
<evidence type="ECO:0000259" key="9">
    <source>
        <dbReference type="Pfam" id="PF02384"/>
    </source>
</evidence>
<evidence type="ECO:0000313" key="12">
    <source>
        <dbReference type="Proteomes" id="UP000327148"/>
    </source>
</evidence>
<evidence type="ECO:0000256" key="1">
    <source>
        <dbReference type="ARBA" id="ARBA00006594"/>
    </source>
</evidence>
<dbReference type="InterPro" id="IPR038333">
    <property type="entry name" value="T1MK-like_N_sf"/>
</dbReference>
<comment type="caution">
    <text evidence="11">The sequence shown here is derived from an EMBL/GenBank/DDBJ whole genome shotgun (WGS) entry which is preliminary data.</text>
</comment>
<dbReference type="InterPro" id="IPR051537">
    <property type="entry name" value="DNA_Adenine_Mtase"/>
</dbReference>
<gene>
    <name evidence="11" type="ORF">F6I03_08165</name>
</gene>
<dbReference type="InterPro" id="IPR002052">
    <property type="entry name" value="DNA_methylase_N6_adenine_CS"/>
</dbReference>
<dbReference type="GO" id="GO:0003677">
    <property type="term" value="F:DNA binding"/>
    <property type="evidence" value="ECO:0007669"/>
    <property type="project" value="InterPro"/>
</dbReference>
<keyword evidence="5" id="KW-0949">S-adenosyl-L-methionine</keyword>
<evidence type="ECO:0000256" key="4">
    <source>
        <dbReference type="ARBA" id="ARBA00022679"/>
    </source>
</evidence>
<comment type="catalytic activity">
    <reaction evidence="7">
        <text>a 2'-deoxyadenosine in DNA + S-adenosyl-L-methionine = an N(6)-methyl-2'-deoxyadenosine in DNA + S-adenosyl-L-homocysteine + H(+)</text>
        <dbReference type="Rhea" id="RHEA:15197"/>
        <dbReference type="Rhea" id="RHEA-COMP:12418"/>
        <dbReference type="Rhea" id="RHEA-COMP:12419"/>
        <dbReference type="ChEBI" id="CHEBI:15378"/>
        <dbReference type="ChEBI" id="CHEBI:57856"/>
        <dbReference type="ChEBI" id="CHEBI:59789"/>
        <dbReference type="ChEBI" id="CHEBI:90615"/>
        <dbReference type="ChEBI" id="CHEBI:90616"/>
        <dbReference type="EC" id="2.1.1.72"/>
    </reaction>
</comment>
<name>A0A5N1GIR8_9LACT</name>
<dbReference type="PROSITE" id="PS00092">
    <property type="entry name" value="N6_MTASE"/>
    <property type="match status" value="1"/>
</dbReference>
<reference evidence="11 12" key="1">
    <citation type="submission" date="2019-09" db="EMBL/GenBank/DDBJ databases">
        <title>Draft genome sequence assemblies of isolates from the urinary tract.</title>
        <authorList>
            <person name="Mores C.R."/>
            <person name="Putonti C."/>
            <person name="Wolfe A.J."/>
        </authorList>
    </citation>
    <scope>NUCLEOTIDE SEQUENCE [LARGE SCALE GENOMIC DNA]</scope>
    <source>
        <strain evidence="11 12">UMB623</strain>
    </source>
</reference>
<dbReference type="PRINTS" id="PR00507">
    <property type="entry name" value="N12N6MTFRASE"/>
</dbReference>
<dbReference type="PANTHER" id="PTHR42933">
    <property type="entry name" value="SLR6095 PROTEIN"/>
    <property type="match status" value="1"/>
</dbReference>
<feature type="coiled-coil region" evidence="8">
    <location>
        <begin position="483"/>
        <end position="510"/>
    </location>
</feature>
<keyword evidence="8" id="KW-0175">Coiled coil</keyword>
<accession>A0A5N1GIR8</accession>
<dbReference type="EMBL" id="VYWO01000006">
    <property type="protein sequence ID" value="KAA9300228.1"/>
    <property type="molecule type" value="Genomic_DNA"/>
</dbReference>
<dbReference type="Gene3D" id="1.20.1260.30">
    <property type="match status" value="1"/>
</dbReference>
<dbReference type="InterPro" id="IPR022749">
    <property type="entry name" value="D12N6_MeTrfase_N"/>
</dbReference>
<evidence type="ECO:0000256" key="6">
    <source>
        <dbReference type="ARBA" id="ARBA00022747"/>
    </source>
</evidence>
<dbReference type="GO" id="GO:0009007">
    <property type="term" value="F:site-specific DNA-methyltransferase (adenine-specific) activity"/>
    <property type="evidence" value="ECO:0007669"/>
    <property type="project" value="UniProtKB-EC"/>
</dbReference>
<dbReference type="InterPro" id="IPR029063">
    <property type="entry name" value="SAM-dependent_MTases_sf"/>
</dbReference>
<comment type="similarity">
    <text evidence="1">Belongs to the N(4)/N(6)-methyltransferase family.</text>
</comment>
<evidence type="ECO:0000259" key="10">
    <source>
        <dbReference type="Pfam" id="PF12161"/>
    </source>
</evidence>
<evidence type="ECO:0000256" key="7">
    <source>
        <dbReference type="ARBA" id="ARBA00047942"/>
    </source>
</evidence>
<dbReference type="GO" id="GO:0009307">
    <property type="term" value="P:DNA restriction-modification system"/>
    <property type="evidence" value="ECO:0007669"/>
    <property type="project" value="UniProtKB-KW"/>
</dbReference>
<dbReference type="RefSeq" id="WP_070431584.1">
    <property type="nucleotide sequence ID" value="NZ_VYWO01000006.1"/>
</dbReference>
<dbReference type="GO" id="GO:0008170">
    <property type="term" value="F:N-methyltransferase activity"/>
    <property type="evidence" value="ECO:0007669"/>
    <property type="project" value="InterPro"/>
</dbReference>
<dbReference type="AlphaFoldDB" id="A0A5N1GIR8"/>
<dbReference type="OrthoDB" id="9814572at2"/>
<dbReference type="EC" id="2.1.1.72" evidence="2"/>
<evidence type="ECO:0000256" key="2">
    <source>
        <dbReference type="ARBA" id="ARBA00011900"/>
    </source>
</evidence>
<feature type="domain" description="DNA methylase adenine-specific" evidence="9">
    <location>
        <begin position="169"/>
        <end position="478"/>
    </location>
</feature>
<organism evidence="11 12">
    <name type="scientific">Aerococcus sanguinicola</name>
    <dbReference type="NCBI Taxonomy" id="119206"/>
    <lineage>
        <taxon>Bacteria</taxon>
        <taxon>Bacillati</taxon>
        <taxon>Bacillota</taxon>
        <taxon>Bacilli</taxon>
        <taxon>Lactobacillales</taxon>
        <taxon>Aerococcaceae</taxon>
        <taxon>Aerococcus</taxon>
    </lineage>
</organism>
<evidence type="ECO:0000256" key="3">
    <source>
        <dbReference type="ARBA" id="ARBA00022603"/>
    </source>
</evidence>
<dbReference type="PANTHER" id="PTHR42933:SF1">
    <property type="entry name" value="SITE-SPECIFIC DNA-METHYLTRANSFERASE (ADENINE-SPECIFIC)"/>
    <property type="match status" value="1"/>
</dbReference>
<feature type="domain" description="N6 adenine-specific DNA methyltransferase N-terminal" evidence="10">
    <location>
        <begin position="8"/>
        <end position="160"/>
    </location>
</feature>
<dbReference type="Proteomes" id="UP000327148">
    <property type="component" value="Unassembled WGS sequence"/>
</dbReference>
<dbReference type="GO" id="GO:0032259">
    <property type="term" value="P:methylation"/>
    <property type="evidence" value="ECO:0007669"/>
    <property type="project" value="UniProtKB-KW"/>
</dbReference>
<dbReference type="InterPro" id="IPR004546">
    <property type="entry name" value="Restrct_endonuc_T1M"/>
</dbReference>
<dbReference type="NCBIfam" id="TIGR00497">
    <property type="entry name" value="hsdM"/>
    <property type="match status" value="1"/>
</dbReference>
<dbReference type="InterPro" id="IPR003356">
    <property type="entry name" value="DNA_methylase_A-5"/>
</dbReference>
<proteinExistence type="inferred from homology"/>
<evidence type="ECO:0000256" key="5">
    <source>
        <dbReference type="ARBA" id="ARBA00022691"/>
    </source>
</evidence>
<keyword evidence="4 11" id="KW-0808">Transferase</keyword>
<dbReference type="Gene3D" id="3.40.50.150">
    <property type="entry name" value="Vaccinia Virus protein VP39"/>
    <property type="match status" value="1"/>
</dbReference>
<keyword evidence="6" id="KW-0680">Restriction system</keyword>
<keyword evidence="3 11" id="KW-0489">Methyltransferase</keyword>
<dbReference type="Pfam" id="PF02384">
    <property type="entry name" value="N6_Mtase"/>
    <property type="match status" value="1"/>
</dbReference>
<dbReference type="SUPFAM" id="SSF53335">
    <property type="entry name" value="S-adenosyl-L-methionine-dependent methyltransferases"/>
    <property type="match status" value="1"/>
</dbReference>
<protein>
    <recommendedName>
        <fullName evidence="2">site-specific DNA-methyltransferase (adenine-specific)</fullName>
        <ecNumber evidence="2">2.1.1.72</ecNumber>
    </recommendedName>
</protein>
<evidence type="ECO:0000256" key="8">
    <source>
        <dbReference type="SAM" id="Coils"/>
    </source>
</evidence>
<dbReference type="Pfam" id="PF12161">
    <property type="entry name" value="HsdM_N"/>
    <property type="match status" value="1"/>
</dbReference>